<reference evidence="1 2" key="1">
    <citation type="submission" date="2020-08" db="EMBL/GenBank/DDBJ databases">
        <authorList>
            <person name="Koutsovoulos G."/>
            <person name="Danchin GJ E."/>
        </authorList>
    </citation>
    <scope>NUCLEOTIDE SEQUENCE [LARGE SCALE GENOMIC DNA]</scope>
</reference>
<comment type="caution">
    <text evidence="1">The sequence shown here is derived from an EMBL/GenBank/DDBJ whole genome shotgun (WGS) entry which is preliminary data.</text>
</comment>
<protein>
    <submittedName>
        <fullName evidence="1">Uncharacterized protein</fullName>
    </submittedName>
</protein>
<sequence>MCILFYILLQHKHPLIEKKLKGNKTREKLMRIPYTWNKKENEQHHPSHIK</sequence>
<dbReference type="Proteomes" id="UP000580250">
    <property type="component" value="Unassembled WGS sequence"/>
</dbReference>
<evidence type="ECO:0000313" key="1">
    <source>
        <dbReference type="EMBL" id="CAD2182683.1"/>
    </source>
</evidence>
<proteinExistence type="predicted"/>
<evidence type="ECO:0000313" key="2">
    <source>
        <dbReference type="Proteomes" id="UP000580250"/>
    </source>
</evidence>
<gene>
    <name evidence="1" type="ORF">MENT_LOCUS34920</name>
</gene>
<organism evidence="1 2">
    <name type="scientific">Meloidogyne enterolobii</name>
    <name type="common">Root-knot nematode worm</name>
    <name type="synonym">Meloidogyne mayaguensis</name>
    <dbReference type="NCBI Taxonomy" id="390850"/>
    <lineage>
        <taxon>Eukaryota</taxon>
        <taxon>Metazoa</taxon>
        <taxon>Ecdysozoa</taxon>
        <taxon>Nematoda</taxon>
        <taxon>Chromadorea</taxon>
        <taxon>Rhabditida</taxon>
        <taxon>Tylenchina</taxon>
        <taxon>Tylenchomorpha</taxon>
        <taxon>Tylenchoidea</taxon>
        <taxon>Meloidogynidae</taxon>
        <taxon>Meloidogyninae</taxon>
        <taxon>Meloidogyne</taxon>
    </lineage>
</organism>
<dbReference type="AlphaFoldDB" id="A0A6V7W690"/>
<name>A0A6V7W690_MELEN</name>
<accession>A0A6V7W690</accession>
<dbReference type="EMBL" id="CAJEWN010000441">
    <property type="protein sequence ID" value="CAD2182683.1"/>
    <property type="molecule type" value="Genomic_DNA"/>
</dbReference>